<evidence type="ECO:0000313" key="2">
    <source>
        <dbReference type="Proteomes" id="UP001320831"/>
    </source>
</evidence>
<protein>
    <submittedName>
        <fullName evidence="1">Uncharacterized protein</fullName>
    </submittedName>
</protein>
<dbReference type="Proteomes" id="UP001320831">
    <property type="component" value="Unassembled WGS sequence"/>
</dbReference>
<sequence>MKPSLTVQGAGGAKTLQGVGDVELAARLFYEFETRKQWADAKPAVKETWLKAARQFHDVRHRS</sequence>
<reference evidence="1 2" key="1">
    <citation type="submission" date="2022-09" db="EMBL/GenBank/DDBJ databases">
        <title>Chelativorans salina sp. nov., a novel slightly halophilic bacterium isolated from a saline lake sediment enrichment.</title>
        <authorList>
            <person name="Gao L."/>
            <person name="Fang B.-Z."/>
            <person name="Li W.-J."/>
        </authorList>
    </citation>
    <scope>NUCLEOTIDE SEQUENCE [LARGE SCALE GENOMIC DNA]</scope>
    <source>
        <strain evidence="1 2">EGI FJ00035</strain>
    </source>
</reference>
<organism evidence="1 2">
    <name type="scientific">Chelativorans salis</name>
    <dbReference type="NCBI Taxonomy" id="2978478"/>
    <lineage>
        <taxon>Bacteria</taxon>
        <taxon>Pseudomonadati</taxon>
        <taxon>Pseudomonadota</taxon>
        <taxon>Alphaproteobacteria</taxon>
        <taxon>Hyphomicrobiales</taxon>
        <taxon>Phyllobacteriaceae</taxon>
        <taxon>Chelativorans</taxon>
    </lineage>
</organism>
<keyword evidence="2" id="KW-1185">Reference proteome</keyword>
<evidence type="ECO:0000313" key="1">
    <source>
        <dbReference type="EMBL" id="MCT7374101.1"/>
    </source>
</evidence>
<proteinExistence type="predicted"/>
<comment type="caution">
    <text evidence="1">The sequence shown here is derived from an EMBL/GenBank/DDBJ whole genome shotgun (WGS) entry which is preliminary data.</text>
</comment>
<name>A0ABT2LIP2_9HYPH</name>
<dbReference type="RefSeq" id="WP_260900455.1">
    <property type="nucleotide sequence ID" value="NZ_JAOCZP010000001.1"/>
</dbReference>
<dbReference type="EMBL" id="JAOCZP010000001">
    <property type="protein sequence ID" value="MCT7374101.1"/>
    <property type="molecule type" value="Genomic_DNA"/>
</dbReference>
<accession>A0ABT2LIP2</accession>
<gene>
    <name evidence="1" type="ORF">N5A92_03535</name>
</gene>